<evidence type="ECO:0000256" key="1">
    <source>
        <dbReference type="SAM" id="MobiDB-lite"/>
    </source>
</evidence>
<gene>
    <name evidence="2" type="ORF">EKH77_07095</name>
</gene>
<organism evidence="2 3">
    <name type="scientific">Streptomyces luteoverticillatus</name>
    <name type="common">Streptoverticillium luteoverticillatus</name>
    <dbReference type="NCBI Taxonomy" id="66425"/>
    <lineage>
        <taxon>Bacteria</taxon>
        <taxon>Bacillati</taxon>
        <taxon>Actinomycetota</taxon>
        <taxon>Actinomycetes</taxon>
        <taxon>Kitasatosporales</taxon>
        <taxon>Streptomycetaceae</taxon>
        <taxon>Streptomyces</taxon>
    </lineage>
</organism>
<evidence type="ECO:0000313" key="2">
    <source>
        <dbReference type="EMBL" id="AZQ71006.1"/>
    </source>
</evidence>
<dbReference type="PANTHER" id="PTHR14136">
    <property type="entry name" value="BTB_POZ DOMAIN-CONTAINING PROTEIN KCTD9"/>
    <property type="match status" value="1"/>
</dbReference>
<dbReference type="PANTHER" id="PTHR14136:SF37">
    <property type="entry name" value="PENTAPEPTIDE REPEAT-CONTAINING PROTEIN"/>
    <property type="match status" value="1"/>
</dbReference>
<protein>
    <submittedName>
        <fullName evidence="2">Pentapeptide repeat-containing protein</fullName>
    </submittedName>
</protein>
<keyword evidence="3" id="KW-1185">Reference proteome</keyword>
<sequence>MRHGPRSFSVCLAVNHAVKVSWPATSLPTGSTRHARGTPSAVSAIREDAAPDADGGTDRDADRNADRAALKGDCGNCFGLCCVALPFARSADFARDKDAGKPCGNLQRDFSCGIHARLRDKGYQGCTVYDCFGAGQKVSQVTFGGRDWRAAPETSRTMFEVFPAMRHLHELLWYLTEALTLKDARPVHADLRRLLAETERLTEGDAASLAALDVGEHRQRVNVLLLRTSELVRAKGGRKAKNHRGADLMGRRLRRADLRCANLRGAYLIAADLSGADLRDADMIGADLRDADLSGADLTGAFFLTQPQLNAARGDAATRLPAGLARPGHWSV</sequence>
<dbReference type="AlphaFoldDB" id="A0A3S9PF78"/>
<dbReference type="Proteomes" id="UP000267900">
    <property type="component" value="Chromosome"/>
</dbReference>
<reference evidence="2 3" key="1">
    <citation type="submission" date="2018-12" db="EMBL/GenBank/DDBJ databases">
        <title>The whole draft genome of Streptomyce luteoverticillatus CGMCC 15060.</title>
        <authorList>
            <person name="Feng Z."/>
            <person name="Chen G."/>
            <person name="Zhang J."/>
            <person name="Zhu H."/>
            <person name="Yu X."/>
            <person name="Zhang W."/>
            <person name="Zhang X."/>
        </authorList>
    </citation>
    <scope>NUCLEOTIDE SEQUENCE [LARGE SCALE GENOMIC DNA]</scope>
    <source>
        <strain evidence="2 3">CGMCC 15060</strain>
    </source>
</reference>
<proteinExistence type="predicted"/>
<dbReference type="InterPro" id="IPR001646">
    <property type="entry name" value="5peptide_repeat"/>
</dbReference>
<dbReference type="Gene3D" id="2.160.20.80">
    <property type="entry name" value="E3 ubiquitin-protein ligase SopA"/>
    <property type="match status" value="1"/>
</dbReference>
<dbReference type="OrthoDB" id="154708at2"/>
<dbReference type="EMBL" id="CP034587">
    <property type="protein sequence ID" value="AZQ71006.1"/>
    <property type="molecule type" value="Genomic_DNA"/>
</dbReference>
<dbReference type="InterPro" id="IPR051082">
    <property type="entry name" value="Pentapeptide-BTB/POZ_domain"/>
</dbReference>
<accession>A0A3S9PF78</accession>
<dbReference type="SUPFAM" id="SSF141571">
    <property type="entry name" value="Pentapeptide repeat-like"/>
    <property type="match status" value="1"/>
</dbReference>
<evidence type="ECO:0000313" key="3">
    <source>
        <dbReference type="Proteomes" id="UP000267900"/>
    </source>
</evidence>
<name>A0A3S9PF78_STRLT</name>
<feature type="region of interest" description="Disordered" evidence="1">
    <location>
        <begin position="25"/>
        <end position="62"/>
    </location>
</feature>
<dbReference type="Pfam" id="PF00805">
    <property type="entry name" value="Pentapeptide"/>
    <property type="match status" value="1"/>
</dbReference>